<organism evidence="3 4">
    <name type="scientific">Portunus trituberculatus</name>
    <name type="common">Swimming crab</name>
    <name type="synonym">Neptunus trituberculatus</name>
    <dbReference type="NCBI Taxonomy" id="210409"/>
    <lineage>
        <taxon>Eukaryota</taxon>
        <taxon>Metazoa</taxon>
        <taxon>Ecdysozoa</taxon>
        <taxon>Arthropoda</taxon>
        <taxon>Crustacea</taxon>
        <taxon>Multicrustacea</taxon>
        <taxon>Malacostraca</taxon>
        <taxon>Eumalacostraca</taxon>
        <taxon>Eucarida</taxon>
        <taxon>Decapoda</taxon>
        <taxon>Pleocyemata</taxon>
        <taxon>Brachyura</taxon>
        <taxon>Eubrachyura</taxon>
        <taxon>Portunoidea</taxon>
        <taxon>Portunidae</taxon>
        <taxon>Portuninae</taxon>
        <taxon>Portunus</taxon>
    </lineage>
</organism>
<keyword evidence="4" id="KW-1185">Reference proteome</keyword>
<protein>
    <submittedName>
        <fullName evidence="3">Uncharacterized protein</fullName>
    </submittedName>
</protein>
<feature type="compositionally biased region" description="Polar residues" evidence="1">
    <location>
        <begin position="29"/>
        <end position="42"/>
    </location>
</feature>
<keyword evidence="2" id="KW-1133">Transmembrane helix</keyword>
<gene>
    <name evidence="3" type="ORF">E2C01_086865</name>
</gene>
<dbReference type="Proteomes" id="UP000324222">
    <property type="component" value="Unassembled WGS sequence"/>
</dbReference>
<evidence type="ECO:0000313" key="3">
    <source>
        <dbReference type="EMBL" id="MPC91805.1"/>
    </source>
</evidence>
<keyword evidence="2" id="KW-0812">Transmembrane</keyword>
<reference evidence="3 4" key="1">
    <citation type="submission" date="2019-05" db="EMBL/GenBank/DDBJ databases">
        <title>Another draft genome of Portunus trituberculatus and its Hox gene families provides insights of decapod evolution.</title>
        <authorList>
            <person name="Jeong J.-H."/>
            <person name="Song I."/>
            <person name="Kim S."/>
            <person name="Choi T."/>
            <person name="Kim D."/>
            <person name="Ryu S."/>
            <person name="Kim W."/>
        </authorList>
    </citation>
    <scope>NUCLEOTIDE SEQUENCE [LARGE SCALE GENOMIC DNA]</scope>
    <source>
        <tissue evidence="3">Muscle</tissue>
    </source>
</reference>
<dbReference type="AlphaFoldDB" id="A0A5B7JAV9"/>
<proteinExistence type="predicted"/>
<sequence length="75" mass="8517">MFVSLKWITQQRPRQELAGCEGRGVRSEGQPSVTQDTETTAQEGARTPWHAMAGIQGTINAWIILIYLLYARLWK</sequence>
<evidence type="ECO:0000313" key="4">
    <source>
        <dbReference type="Proteomes" id="UP000324222"/>
    </source>
</evidence>
<name>A0A5B7JAV9_PORTR</name>
<accession>A0A5B7JAV9</accession>
<evidence type="ECO:0000256" key="1">
    <source>
        <dbReference type="SAM" id="MobiDB-lite"/>
    </source>
</evidence>
<keyword evidence="2" id="KW-0472">Membrane</keyword>
<feature type="transmembrane region" description="Helical" evidence="2">
    <location>
        <begin position="49"/>
        <end position="70"/>
    </location>
</feature>
<dbReference type="EMBL" id="VSRR010089039">
    <property type="protein sequence ID" value="MPC91805.1"/>
    <property type="molecule type" value="Genomic_DNA"/>
</dbReference>
<evidence type="ECO:0000256" key="2">
    <source>
        <dbReference type="SAM" id="Phobius"/>
    </source>
</evidence>
<feature type="region of interest" description="Disordered" evidence="1">
    <location>
        <begin position="18"/>
        <end position="43"/>
    </location>
</feature>
<comment type="caution">
    <text evidence="3">The sequence shown here is derived from an EMBL/GenBank/DDBJ whole genome shotgun (WGS) entry which is preliminary data.</text>
</comment>